<feature type="compositionally biased region" description="Basic and acidic residues" evidence="1">
    <location>
        <begin position="198"/>
        <end position="211"/>
    </location>
</feature>
<keyword evidence="4" id="KW-1185">Reference proteome</keyword>
<feature type="region of interest" description="Disordered" evidence="1">
    <location>
        <begin position="1"/>
        <end position="171"/>
    </location>
</feature>
<gene>
    <name evidence="3" type="ORF">MRS75_09450</name>
</gene>
<feature type="region of interest" description="Disordered" evidence="1">
    <location>
        <begin position="400"/>
        <end position="475"/>
    </location>
</feature>
<dbReference type="Proteomes" id="UP001161580">
    <property type="component" value="Unassembled WGS sequence"/>
</dbReference>
<feature type="region of interest" description="Disordered" evidence="1">
    <location>
        <begin position="183"/>
        <end position="234"/>
    </location>
</feature>
<feature type="compositionally biased region" description="Polar residues" evidence="1">
    <location>
        <begin position="51"/>
        <end position="67"/>
    </location>
</feature>
<organism evidence="3 4">
    <name type="scientific">Ferirhizobium litorale</name>
    <dbReference type="NCBI Taxonomy" id="2927786"/>
    <lineage>
        <taxon>Bacteria</taxon>
        <taxon>Pseudomonadati</taxon>
        <taxon>Pseudomonadota</taxon>
        <taxon>Alphaproteobacteria</taxon>
        <taxon>Hyphomicrobiales</taxon>
        <taxon>Rhizobiaceae</taxon>
        <taxon>Ferirhizobium</taxon>
    </lineage>
</organism>
<proteinExistence type="predicted"/>
<accession>A0AAE3QFN3</accession>
<name>A0AAE3QFN3_9HYPH</name>
<feature type="compositionally biased region" description="Basic and acidic residues" evidence="1">
    <location>
        <begin position="434"/>
        <end position="446"/>
    </location>
</feature>
<feature type="compositionally biased region" description="Polar residues" evidence="1">
    <location>
        <begin position="452"/>
        <end position="466"/>
    </location>
</feature>
<feature type="compositionally biased region" description="Low complexity" evidence="1">
    <location>
        <begin position="183"/>
        <end position="193"/>
    </location>
</feature>
<keyword evidence="3" id="KW-0969">Cilium</keyword>
<feature type="compositionally biased region" description="Low complexity" evidence="1">
    <location>
        <begin position="408"/>
        <end position="424"/>
    </location>
</feature>
<dbReference type="AlphaFoldDB" id="A0AAE3QFN3"/>
<sequence length="475" mass="47927">MMDASAVGPGAGPDVTSSSRTSPKGEGTESGFQDALASRASDGQGAGKGSNGEQQSTAGAPSEQELSLAQRLKHARWLQEHSLSAQTQSKDKSETGKNVIGGKTGHANDPEKNAKAGAAKKGTEAMVDDIAAARSQDAKGVTGAEEADDPIASDGAKDGGGGKPSGKGDAALGDVLTLLSGAEGSAAAQSRAAGGSGKDGDAGATDRRARAADPNAPLPGAEDAAVANTGQNDPDMARTFRFARADGRGQTMQMAISGRQGDLRDVATRVGGLDQADTVTVIDARRFLGLAPDSNSSAVVKGLSGDPEWSAAMQPSSALSNAATLSSTGKVVNTLKIQMHPIELGLVTATMRLKGDELSVELTVETHAAYRQLSEDQRKIVEALKAQGFAVDQVSISVSNADRGDPAGNQAGTQGQTGGQQASQGGDGGNRSSGRGEAEGQQERNRGLVTDGTATEKQSGQVSGTGSARPGHVYL</sequence>
<evidence type="ECO:0000259" key="2">
    <source>
        <dbReference type="Pfam" id="PF02120"/>
    </source>
</evidence>
<dbReference type="RefSeq" id="WP_311787749.1">
    <property type="nucleotide sequence ID" value="NZ_JALDYY010000011.1"/>
</dbReference>
<keyword evidence="3" id="KW-0282">Flagellum</keyword>
<dbReference type="InterPro" id="IPR038610">
    <property type="entry name" value="FliK-like_C_sf"/>
</dbReference>
<dbReference type="InterPro" id="IPR021136">
    <property type="entry name" value="Flagellar_hook_control-like_C"/>
</dbReference>
<keyword evidence="3" id="KW-0966">Cell projection</keyword>
<dbReference type="Pfam" id="PF02120">
    <property type="entry name" value="Flg_hook"/>
    <property type="match status" value="1"/>
</dbReference>
<dbReference type="Gene3D" id="3.30.750.140">
    <property type="match status" value="1"/>
</dbReference>
<evidence type="ECO:0000256" key="1">
    <source>
        <dbReference type="SAM" id="MobiDB-lite"/>
    </source>
</evidence>
<evidence type="ECO:0000313" key="4">
    <source>
        <dbReference type="Proteomes" id="UP001161580"/>
    </source>
</evidence>
<feature type="domain" description="Flagellar hook-length control protein-like C-terminal" evidence="2">
    <location>
        <begin position="329"/>
        <end position="402"/>
    </location>
</feature>
<reference evidence="3" key="1">
    <citation type="submission" date="2022-03" db="EMBL/GenBank/DDBJ databases">
        <title>Fererhizobium litorale gen. nov., sp. nov., isolated from sandy sediments of the Sea of Japan seashore.</title>
        <authorList>
            <person name="Romanenko L."/>
            <person name="Kurilenko V."/>
            <person name="Otstavnykh N."/>
            <person name="Svetashev V."/>
            <person name="Tekutyeva L."/>
            <person name="Isaeva M."/>
            <person name="Mikhailov V."/>
        </authorList>
    </citation>
    <scope>NUCLEOTIDE SEQUENCE</scope>
    <source>
        <strain evidence="3">KMM 9576</strain>
    </source>
</reference>
<dbReference type="CDD" id="cd17470">
    <property type="entry name" value="T3SS_Flik_C"/>
    <property type="match status" value="1"/>
</dbReference>
<evidence type="ECO:0000313" key="3">
    <source>
        <dbReference type="EMBL" id="MDI7922309.1"/>
    </source>
</evidence>
<comment type="caution">
    <text evidence="3">The sequence shown here is derived from an EMBL/GenBank/DDBJ whole genome shotgun (WGS) entry which is preliminary data.</text>
</comment>
<protein>
    <submittedName>
        <fullName evidence="3">Flagellar hook-length control protein FliK</fullName>
    </submittedName>
</protein>
<dbReference type="EMBL" id="JALDYZ010000004">
    <property type="protein sequence ID" value="MDI7922309.1"/>
    <property type="molecule type" value="Genomic_DNA"/>
</dbReference>